<dbReference type="Pfam" id="PF00005">
    <property type="entry name" value="ABC_tran"/>
    <property type="match status" value="1"/>
</dbReference>
<keyword evidence="2" id="KW-0813">Transport</keyword>
<dbReference type="InterPro" id="IPR027417">
    <property type="entry name" value="P-loop_NTPase"/>
</dbReference>
<dbReference type="InterPro" id="IPR003439">
    <property type="entry name" value="ABC_transporter-like_ATP-bd"/>
</dbReference>
<dbReference type="InterPro" id="IPR017871">
    <property type="entry name" value="ABC_transporter-like_CS"/>
</dbReference>
<gene>
    <name evidence="6" type="ORF">HR45_03670</name>
</gene>
<dbReference type="PANTHER" id="PTHR43335">
    <property type="entry name" value="ABC TRANSPORTER, ATP-BINDING PROTEIN"/>
    <property type="match status" value="1"/>
</dbReference>
<protein>
    <submittedName>
        <fullName evidence="6">ABC transporter</fullName>
    </submittedName>
</protein>
<dbReference type="STRING" id="1515746.HR45_03670"/>
<dbReference type="PROSITE" id="PS00211">
    <property type="entry name" value="ABC_TRANSPORTER_1"/>
    <property type="match status" value="1"/>
</dbReference>
<comment type="similarity">
    <text evidence="1">Belongs to the ABC transporter superfamily.</text>
</comment>
<dbReference type="SMART" id="SM00382">
    <property type="entry name" value="AAA"/>
    <property type="match status" value="1"/>
</dbReference>
<evidence type="ECO:0000256" key="3">
    <source>
        <dbReference type="ARBA" id="ARBA00022741"/>
    </source>
</evidence>
<feature type="domain" description="ABC transporter" evidence="5">
    <location>
        <begin position="4"/>
        <end position="231"/>
    </location>
</feature>
<keyword evidence="7" id="KW-1185">Reference proteome</keyword>
<dbReference type="eggNOG" id="COG1131">
    <property type="taxonomic scope" value="Bacteria"/>
</dbReference>
<proteinExistence type="inferred from homology"/>
<name>A0A094LTK7_9GAMM</name>
<dbReference type="GO" id="GO:0016887">
    <property type="term" value="F:ATP hydrolysis activity"/>
    <property type="evidence" value="ECO:0007669"/>
    <property type="project" value="InterPro"/>
</dbReference>
<dbReference type="PROSITE" id="PS50893">
    <property type="entry name" value="ABC_TRANSPORTER_2"/>
    <property type="match status" value="1"/>
</dbReference>
<evidence type="ECO:0000256" key="4">
    <source>
        <dbReference type="ARBA" id="ARBA00022840"/>
    </source>
</evidence>
<keyword evidence="3" id="KW-0547">Nucleotide-binding</keyword>
<evidence type="ECO:0000259" key="5">
    <source>
        <dbReference type="PROSITE" id="PS50893"/>
    </source>
</evidence>
<evidence type="ECO:0000313" key="7">
    <source>
        <dbReference type="Proteomes" id="UP000029264"/>
    </source>
</evidence>
<accession>A0A094LTK7</accession>
<evidence type="ECO:0000256" key="2">
    <source>
        <dbReference type="ARBA" id="ARBA00022448"/>
    </source>
</evidence>
<keyword evidence="4" id="KW-0067">ATP-binding</keyword>
<dbReference type="SUPFAM" id="SSF52540">
    <property type="entry name" value="P-loop containing nucleoside triphosphate hydrolases"/>
    <property type="match status" value="1"/>
</dbReference>
<organism evidence="6 7">
    <name type="scientific">Shewanella mangrovi</name>
    <dbReference type="NCBI Taxonomy" id="1515746"/>
    <lineage>
        <taxon>Bacteria</taxon>
        <taxon>Pseudomonadati</taxon>
        <taxon>Pseudomonadota</taxon>
        <taxon>Gammaproteobacteria</taxon>
        <taxon>Alteromonadales</taxon>
        <taxon>Shewanellaceae</taxon>
        <taxon>Shewanella</taxon>
    </lineage>
</organism>
<dbReference type="Gene3D" id="3.40.50.300">
    <property type="entry name" value="P-loop containing nucleotide triphosphate hydrolases"/>
    <property type="match status" value="1"/>
</dbReference>
<dbReference type="PANTHER" id="PTHR43335:SF4">
    <property type="entry name" value="ABC TRANSPORTER, ATP-BINDING PROTEIN"/>
    <property type="match status" value="1"/>
</dbReference>
<dbReference type="RefSeq" id="WP_037439795.1">
    <property type="nucleotide sequence ID" value="NZ_JPEO01000002.1"/>
</dbReference>
<sequence length="301" mass="32778">MSLIKCQNLSRAYGSKMALNNVDLTLEAGHPIALVGPNGAGKTTLFSLLLGYIRPTSGSIEVLGYAPGHPSLRNNIGALPQDAKLDPDFTLEQQLSLFAQLRGMSAKTAKREAARVLSLVQLSDALKQKPTALSHGMSKRVAIAQALIGSPKLILLDEPTAGIDPANARIIRELIAQLSDSTTFIVSSHNLDELERLCDQVVFLEQGALKQQVSIAAGNHASHYYTLQLQQADDQQVQQMLAQQPGVIKVNIAAHHTFVIEYQESATELDLQLLTLCKQQAWPYRLLLNGRSLEDTLFASH</sequence>
<dbReference type="GO" id="GO:0005524">
    <property type="term" value="F:ATP binding"/>
    <property type="evidence" value="ECO:0007669"/>
    <property type="project" value="UniProtKB-KW"/>
</dbReference>
<dbReference type="Proteomes" id="UP000029264">
    <property type="component" value="Unassembled WGS sequence"/>
</dbReference>
<evidence type="ECO:0000313" key="6">
    <source>
        <dbReference type="EMBL" id="KFZ38538.1"/>
    </source>
</evidence>
<reference evidence="6 7" key="1">
    <citation type="submission" date="2014-06" db="EMBL/GenBank/DDBJ databases">
        <title>Shewanella sp. YQH10.</title>
        <authorList>
            <person name="Liu Y."/>
            <person name="Zeng R."/>
        </authorList>
    </citation>
    <scope>NUCLEOTIDE SEQUENCE [LARGE SCALE GENOMIC DNA]</scope>
    <source>
        <strain evidence="6 7">YQH10</strain>
    </source>
</reference>
<evidence type="ECO:0000256" key="1">
    <source>
        <dbReference type="ARBA" id="ARBA00005417"/>
    </source>
</evidence>
<dbReference type="InterPro" id="IPR003593">
    <property type="entry name" value="AAA+_ATPase"/>
</dbReference>
<dbReference type="EMBL" id="JPEO01000002">
    <property type="protein sequence ID" value="KFZ38538.1"/>
    <property type="molecule type" value="Genomic_DNA"/>
</dbReference>
<comment type="caution">
    <text evidence="6">The sequence shown here is derived from an EMBL/GenBank/DDBJ whole genome shotgun (WGS) entry which is preliminary data.</text>
</comment>
<dbReference type="OrthoDB" id="9781337at2"/>
<dbReference type="AlphaFoldDB" id="A0A094LTK7"/>